<dbReference type="GO" id="GO:0009086">
    <property type="term" value="P:methionine biosynthetic process"/>
    <property type="evidence" value="ECO:0007669"/>
    <property type="project" value="UniProtKB-KW"/>
</dbReference>
<organism evidence="11 12">
    <name type="scientific">Glycine soja</name>
    <name type="common">Wild soybean</name>
    <dbReference type="NCBI Taxonomy" id="3848"/>
    <lineage>
        <taxon>Eukaryota</taxon>
        <taxon>Viridiplantae</taxon>
        <taxon>Streptophyta</taxon>
        <taxon>Embryophyta</taxon>
        <taxon>Tracheophyta</taxon>
        <taxon>Spermatophyta</taxon>
        <taxon>Magnoliopsida</taxon>
        <taxon>eudicotyledons</taxon>
        <taxon>Gunneridae</taxon>
        <taxon>Pentapetalae</taxon>
        <taxon>rosids</taxon>
        <taxon>fabids</taxon>
        <taxon>Fabales</taxon>
        <taxon>Fabaceae</taxon>
        <taxon>Papilionoideae</taxon>
        <taxon>50 kb inversion clade</taxon>
        <taxon>NPAAA clade</taxon>
        <taxon>indigoferoid/millettioid clade</taxon>
        <taxon>Phaseoleae</taxon>
        <taxon>Glycine</taxon>
        <taxon>Glycine subgen. Soja</taxon>
    </lineage>
</organism>
<keyword evidence="12" id="KW-1185">Reference proteome</keyword>
<evidence type="ECO:0000256" key="5">
    <source>
        <dbReference type="ARBA" id="ARBA00022723"/>
    </source>
</evidence>
<evidence type="ECO:0000313" key="11">
    <source>
        <dbReference type="EMBL" id="RZC02506.1"/>
    </source>
</evidence>
<dbReference type="SUPFAM" id="SSF51182">
    <property type="entry name" value="RmlC-like cupins"/>
    <property type="match status" value="1"/>
</dbReference>
<evidence type="ECO:0000256" key="6">
    <source>
        <dbReference type="ARBA" id="ARBA00022964"/>
    </source>
</evidence>
<reference evidence="11 12" key="1">
    <citation type="submission" date="2018-09" db="EMBL/GenBank/DDBJ databases">
        <title>A high-quality reference genome of wild soybean provides a powerful tool to mine soybean genomes.</title>
        <authorList>
            <person name="Xie M."/>
            <person name="Chung C.Y.L."/>
            <person name="Li M.-W."/>
            <person name="Wong F.-L."/>
            <person name="Chan T.-F."/>
            <person name="Lam H.-M."/>
        </authorList>
    </citation>
    <scope>NUCLEOTIDE SEQUENCE [LARGE SCALE GENOMIC DNA]</scope>
    <source>
        <strain evidence="12">cv. W05</strain>
        <tissue evidence="11">Hypocotyl of etiolated seedlings</tissue>
    </source>
</reference>
<dbReference type="PANTHER" id="PTHR23418:SF0">
    <property type="entry name" value="ACIREDUCTONE DIOXYGENASE"/>
    <property type="match status" value="1"/>
</dbReference>
<evidence type="ECO:0000256" key="7">
    <source>
        <dbReference type="ARBA" id="ARBA00023002"/>
    </source>
</evidence>
<keyword evidence="4" id="KW-0028">Amino-acid biosynthesis</keyword>
<evidence type="ECO:0000256" key="10">
    <source>
        <dbReference type="ARBA" id="ARBA00039005"/>
    </source>
</evidence>
<keyword evidence="3" id="KW-0533">Nickel</keyword>
<dbReference type="GO" id="GO:0010309">
    <property type="term" value="F:acireductone dioxygenase [iron(II)-requiring] activity"/>
    <property type="evidence" value="ECO:0007669"/>
    <property type="project" value="UniProtKB-EC"/>
</dbReference>
<evidence type="ECO:0000256" key="4">
    <source>
        <dbReference type="ARBA" id="ARBA00022605"/>
    </source>
</evidence>
<dbReference type="Gene3D" id="2.60.120.10">
    <property type="entry name" value="Jelly Rolls"/>
    <property type="match status" value="2"/>
</dbReference>
<keyword evidence="7 11" id="KW-0560">Oxidoreductase</keyword>
<name>A0A445JVJ3_GLYSO</name>
<keyword evidence="9" id="KW-0486">Methionine biosynthesis</keyword>
<evidence type="ECO:0000256" key="2">
    <source>
        <dbReference type="ARBA" id="ARBA00001954"/>
    </source>
</evidence>
<gene>
    <name evidence="11" type="ORF">D0Y65_017584</name>
</gene>
<dbReference type="InterPro" id="IPR014710">
    <property type="entry name" value="RmlC-like_jellyroll"/>
</dbReference>
<dbReference type="Pfam" id="PF03079">
    <property type="entry name" value="ARD"/>
    <property type="match status" value="2"/>
</dbReference>
<dbReference type="InterPro" id="IPR011051">
    <property type="entry name" value="RmlC_Cupin_sf"/>
</dbReference>
<proteinExistence type="predicted"/>
<dbReference type="EC" id="1.13.11.54" evidence="10"/>
<dbReference type="Proteomes" id="UP000289340">
    <property type="component" value="Chromosome 7"/>
</dbReference>
<evidence type="ECO:0000256" key="9">
    <source>
        <dbReference type="ARBA" id="ARBA00023167"/>
    </source>
</evidence>
<evidence type="ECO:0000313" key="12">
    <source>
        <dbReference type="Proteomes" id="UP000289340"/>
    </source>
</evidence>
<comment type="cofactor">
    <cofactor evidence="2">
        <name>Fe(2+)</name>
        <dbReference type="ChEBI" id="CHEBI:29033"/>
    </cofactor>
</comment>
<comment type="caution">
    <text evidence="11">The sequence shown here is derived from an EMBL/GenBank/DDBJ whole genome shotgun (WGS) entry which is preliminary data.</text>
</comment>
<evidence type="ECO:0000256" key="8">
    <source>
        <dbReference type="ARBA" id="ARBA00023004"/>
    </source>
</evidence>
<dbReference type="PANTHER" id="PTHR23418">
    <property type="entry name" value="ACIREDUCTONE DIOXYGENASE"/>
    <property type="match status" value="1"/>
</dbReference>
<accession>A0A445JVJ3</accession>
<dbReference type="EMBL" id="QZWG01000007">
    <property type="protein sequence ID" value="RZC02506.1"/>
    <property type="molecule type" value="Genomic_DNA"/>
</dbReference>
<sequence>MNRHLPLITLDDSDEDQTLPHHKTPKEFVSLDQLVELGVLSWKLDADNHGNDPEMKKIHEEHGDTYMHFHTDEEILFCAAGSRYCDVKDHNDAWIREWVKKGGMIILPVRIYHHFTLDESNYIKVLIAYLQVFYGETATFFWF</sequence>
<evidence type="ECO:0000256" key="1">
    <source>
        <dbReference type="ARBA" id="ARBA00000428"/>
    </source>
</evidence>
<keyword evidence="6 11" id="KW-0223">Dioxygenase</keyword>
<dbReference type="AlphaFoldDB" id="A0A445JVJ3"/>
<protein>
    <recommendedName>
        <fullName evidence="10">acireductone dioxygenase (Fe(2+)-requiring)</fullName>
        <ecNumber evidence="10">1.13.11.54</ecNumber>
    </recommendedName>
</protein>
<evidence type="ECO:0000256" key="3">
    <source>
        <dbReference type="ARBA" id="ARBA00022596"/>
    </source>
</evidence>
<keyword evidence="5" id="KW-0479">Metal-binding</keyword>
<keyword evidence="8" id="KW-0408">Iron</keyword>
<dbReference type="GO" id="GO:0046872">
    <property type="term" value="F:metal ion binding"/>
    <property type="evidence" value="ECO:0007669"/>
    <property type="project" value="UniProtKB-KW"/>
</dbReference>
<comment type="catalytic activity">
    <reaction evidence="1">
        <text>1,2-dihydroxy-5-(methylsulfanyl)pent-1-en-3-one + O2 = 4-methylsulfanyl-2-oxobutanoate + formate + 2 H(+)</text>
        <dbReference type="Rhea" id="RHEA:24504"/>
        <dbReference type="ChEBI" id="CHEBI:15378"/>
        <dbReference type="ChEBI" id="CHEBI:15379"/>
        <dbReference type="ChEBI" id="CHEBI:15740"/>
        <dbReference type="ChEBI" id="CHEBI:16723"/>
        <dbReference type="ChEBI" id="CHEBI:49252"/>
        <dbReference type="EC" id="1.13.11.54"/>
    </reaction>
</comment>
<dbReference type="InterPro" id="IPR004313">
    <property type="entry name" value="ARD"/>
</dbReference>